<feature type="binding site" evidence="8">
    <location>
        <position position="131"/>
    </location>
    <ligand>
        <name>substrate</name>
    </ligand>
</feature>
<evidence type="ECO:0000313" key="13">
    <source>
        <dbReference type="Proteomes" id="UP000245380"/>
    </source>
</evidence>
<keyword evidence="13" id="KW-1185">Reference proteome</keyword>
<dbReference type="CDD" id="cd02204">
    <property type="entry name" value="PurL_repeat2"/>
    <property type="match status" value="1"/>
</dbReference>
<dbReference type="GO" id="GO:0006189">
    <property type="term" value="P:'de novo' IMP biosynthetic process"/>
    <property type="evidence" value="ECO:0007669"/>
    <property type="project" value="UniProtKB-UniRule"/>
</dbReference>
<comment type="catalytic activity">
    <reaction evidence="8">
        <text>N(2)-formyl-N(1)-(5-phospho-beta-D-ribosyl)glycinamide + L-glutamine + ATP + H2O = 2-formamido-N(1)-(5-O-phospho-beta-D-ribosyl)acetamidine + L-glutamate + ADP + phosphate + H(+)</text>
        <dbReference type="Rhea" id="RHEA:17129"/>
        <dbReference type="ChEBI" id="CHEBI:15377"/>
        <dbReference type="ChEBI" id="CHEBI:15378"/>
        <dbReference type="ChEBI" id="CHEBI:29985"/>
        <dbReference type="ChEBI" id="CHEBI:30616"/>
        <dbReference type="ChEBI" id="CHEBI:43474"/>
        <dbReference type="ChEBI" id="CHEBI:58359"/>
        <dbReference type="ChEBI" id="CHEBI:147286"/>
        <dbReference type="ChEBI" id="CHEBI:147287"/>
        <dbReference type="ChEBI" id="CHEBI:456216"/>
        <dbReference type="EC" id="6.3.5.3"/>
    </reaction>
</comment>
<feature type="binding site" evidence="8">
    <location>
        <position position="108"/>
    </location>
    <ligand>
        <name>Mg(2+)</name>
        <dbReference type="ChEBI" id="CHEBI:18420"/>
        <label>1</label>
    </ligand>
</feature>
<keyword evidence="4 8" id="KW-0547">Nucleotide-binding</keyword>
<dbReference type="EMBL" id="MPDK01000010">
    <property type="protein sequence ID" value="PWI57657.1"/>
    <property type="molecule type" value="Genomic_DNA"/>
</dbReference>
<evidence type="ECO:0000256" key="1">
    <source>
        <dbReference type="ARBA" id="ARBA00022490"/>
    </source>
</evidence>
<feature type="binding site" evidence="8">
    <location>
        <position position="67"/>
    </location>
    <ligand>
        <name>ATP</name>
        <dbReference type="ChEBI" id="CHEBI:30616"/>
    </ligand>
</feature>
<evidence type="ECO:0000256" key="6">
    <source>
        <dbReference type="ARBA" id="ARBA00022840"/>
    </source>
</evidence>
<feature type="binding site" evidence="8">
    <location>
        <begin position="325"/>
        <end position="327"/>
    </location>
    <ligand>
        <name>substrate</name>
    </ligand>
</feature>
<comment type="function">
    <text evidence="8">Part of the phosphoribosylformylglycinamidine synthase complex involved in the purines biosynthetic pathway. Catalyzes the ATP-dependent conversion of formylglycinamide ribonucleotide (FGAR) and glutamine to yield formylglycinamidine ribonucleotide (FGAM) and glutamate. The FGAM synthase complex is composed of three subunits. PurQ produces an ammonia molecule by converting glutamine to glutamate. PurL transfers the ammonia molecule to FGAR to form FGAM in an ATP-dependent manner. PurS interacts with PurQ and PurL and is thought to assist in the transfer of the ammonia molecule from PurQ to PurL.</text>
</comment>
<feature type="domain" description="PurM-like N-terminal" evidence="9">
    <location>
        <begin position="451"/>
        <end position="570"/>
    </location>
</feature>
<feature type="active site" description="Proton acceptor" evidence="8">
    <location>
        <position position="110"/>
    </location>
</feature>
<dbReference type="GO" id="GO:0000287">
    <property type="term" value="F:magnesium ion binding"/>
    <property type="evidence" value="ECO:0007669"/>
    <property type="project" value="UniProtKB-UniRule"/>
</dbReference>
<evidence type="ECO:0000256" key="4">
    <source>
        <dbReference type="ARBA" id="ARBA00022741"/>
    </source>
</evidence>
<keyword evidence="2 8" id="KW-0436">Ligase</keyword>
<dbReference type="GO" id="GO:0005737">
    <property type="term" value="C:cytoplasm"/>
    <property type="evidence" value="ECO:0007669"/>
    <property type="project" value="UniProtKB-SubCell"/>
</dbReference>
<evidence type="ECO:0000256" key="7">
    <source>
        <dbReference type="ARBA" id="ARBA00022842"/>
    </source>
</evidence>
<dbReference type="Pfam" id="PF00586">
    <property type="entry name" value="AIRS"/>
    <property type="match status" value="2"/>
</dbReference>
<feature type="binding site" evidence="8">
    <location>
        <position position="545"/>
    </location>
    <ligand>
        <name>ATP</name>
        <dbReference type="ChEBI" id="CHEBI:30616"/>
    </ligand>
</feature>
<dbReference type="GO" id="GO:0004642">
    <property type="term" value="F:phosphoribosylformylglycinamidine synthase activity"/>
    <property type="evidence" value="ECO:0007669"/>
    <property type="project" value="UniProtKB-UniRule"/>
</dbReference>
<feature type="domain" description="PurM-like C-terminal" evidence="10">
    <location>
        <begin position="584"/>
        <end position="741"/>
    </location>
</feature>
<dbReference type="SUPFAM" id="SSF56042">
    <property type="entry name" value="PurM C-terminal domain-like"/>
    <property type="match status" value="2"/>
</dbReference>
<comment type="caution">
    <text evidence="8">Lacks conserved residue(s) required for the propagation of feature annotation.</text>
</comment>
<evidence type="ECO:0000256" key="8">
    <source>
        <dbReference type="HAMAP-Rule" id="MF_00420"/>
    </source>
</evidence>
<feature type="binding site" evidence="8">
    <location>
        <position position="281"/>
    </location>
    <ligand>
        <name>Mg(2+)</name>
        <dbReference type="ChEBI" id="CHEBI:18420"/>
        <label>2</label>
    </ligand>
</feature>
<comment type="caution">
    <text evidence="12">The sequence shown here is derived from an EMBL/GenBank/DDBJ whole genome shotgun (WGS) entry which is preliminary data.</text>
</comment>
<dbReference type="NCBIfam" id="NF002290">
    <property type="entry name" value="PRK01213.1"/>
    <property type="match status" value="1"/>
</dbReference>
<evidence type="ECO:0000313" key="12">
    <source>
        <dbReference type="EMBL" id="PWI57657.1"/>
    </source>
</evidence>
<dbReference type="Proteomes" id="UP000245380">
    <property type="component" value="Unassembled WGS sequence"/>
</dbReference>
<evidence type="ECO:0000256" key="5">
    <source>
        <dbReference type="ARBA" id="ARBA00022755"/>
    </source>
</evidence>
<gene>
    <name evidence="8" type="primary">purL</name>
    <name evidence="12" type="ORF">BM613_07655</name>
</gene>
<dbReference type="InterPro" id="IPR036921">
    <property type="entry name" value="PurM-like_N_sf"/>
</dbReference>
<protein>
    <recommendedName>
        <fullName evidence="8">Phosphoribosylformylglycinamidine synthase subunit PurL</fullName>
        <shortName evidence="8">FGAM synthase</shortName>
        <ecNumber evidence="8">6.3.5.3</ecNumber>
    </recommendedName>
    <alternativeName>
        <fullName evidence="8">Formylglycinamide ribonucleotide amidotransferase subunit II</fullName>
        <shortName evidence="8">FGAR amidotransferase II</shortName>
        <shortName evidence="8">FGAR-AT II</shortName>
    </alternativeName>
    <alternativeName>
        <fullName evidence="8">Glutamine amidotransferase PurL</fullName>
    </alternativeName>
    <alternativeName>
        <fullName evidence="8">Phosphoribosylformylglycinamidine synthase subunit II</fullName>
    </alternativeName>
</protein>
<feature type="binding site" evidence="8">
    <location>
        <position position="106"/>
    </location>
    <ligand>
        <name>ATP</name>
        <dbReference type="ChEBI" id="CHEBI:30616"/>
    </ligand>
</feature>
<evidence type="ECO:0000256" key="2">
    <source>
        <dbReference type="ARBA" id="ARBA00022598"/>
    </source>
</evidence>
<dbReference type="InterPro" id="IPR010918">
    <property type="entry name" value="PurM-like_C_dom"/>
</dbReference>
<dbReference type="PANTHER" id="PTHR43555">
    <property type="entry name" value="PHOSPHORIBOSYLFORMYLGLYCINAMIDINE SYNTHASE SUBUNIT PURL"/>
    <property type="match status" value="1"/>
</dbReference>
<comment type="similarity">
    <text evidence="8">Belongs to the FGAMS family.</text>
</comment>
<dbReference type="SUPFAM" id="SSF55326">
    <property type="entry name" value="PurM N-terminal domain-like"/>
    <property type="match status" value="2"/>
</dbReference>
<dbReference type="Pfam" id="PF02769">
    <property type="entry name" value="AIRS_C"/>
    <property type="match status" value="2"/>
</dbReference>
<dbReference type="NCBIfam" id="TIGR01736">
    <property type="entry name" value="FGAM_synth_II"/>
    <property type="match status" value="1"/>
</dbReference>
<feature type="binding site" evidence="8">
    <location>
        <position position="132"/>
    </location>
    <ligand>
        <name>Mg(2+)</name>
        <dbReference type="ChEBI" id="CHEBI:18420"/>
        <label>2</label>
    </ligand>
</feature>
<dbReference type="AlphaFoldDB" id="A0A2U3D8Q4"/>
<feature type="domain" description="PurM-like N-terminal" evidence="9">
    <location>
        <begin position="89"/>
        <end position="204"/>
    </location>
</feature>
<keyword evidence="5 8" id="KW-0658">Purine biosynthesis</keyword>
<dbReference type="FunFam" id="3.30.1330.10:FF:000004">
    <property type="entry name" value="Phosphoribosylformylglycinamidine synthase subunit PurL"/>
    <property type="match status" value="1"/>
</dbReference>
<dbReference type="HAMAP" id="MF_00420">
    <property type="entry name" value="PurL_2"/>
    <property type="match status" value="1"/>
</dbReference>
<accession>A0A2U3D8Q4</accession>
<keyword evidence="7 8" id="KW-0460">Magnesium</keyword>
<dbReference type="EC" id="6.3.5.3" evidence="8"/>
<feature type="binding site" evidence="8">
    <location>
        <position position="546"/>
    </location>
    <ligand>
        <name>Mg(2+)</name>
        <dbReference type="ChEBI" id="CHEBI:18420"/>
        <label>1</label>
    </ligand>
</feature>
<comment type="subunit">
    <text evidence="8">Monomer. Part of the FGAM synthase complex composed of 1 PurL, 1 PurQ and 2 PurS subunits.</text>
</comment>
<dbReference type="PANTHER" id="PTHR43555:SF1">
    <property type="entry name" value="PHOSPHORIBOSYLFORMYLGLYCINAMIDINE SYNTHASE SUBUNIT PURL"/>
    <property type="match status" value="1"/>
</dbReference>
<dbReference type="InterPro" id="IPR010074">
    <property type="entry name" value="PRibForGlyAmidine_synth_PurL"/>
</dbReference>
<comment type="pathway">
    <text evidence="8">Purine metabolism; IMP biosynthesis via de novo pathway; 5-amino-1-(5-phospho-D-ribosyl)imidazole from N(2)-formyl-N(1)-(5-phospho-D-ribosyl)glycinamide: step 1/2.</text>
</comment>
<feature type="binding site" evidence="8">
    <location>
        <position position="548"/>
    </location>
    <ligand>
        <name>substrate</name>
    </ligand>
</feature>
<keyword evidence="6 8" id="KW-0067">ATP-binding</keyword>
<feature type="active site" evidence="8">
    <location>
        <position position="64"/>
    </location>
</feature>
<organism evidence="12 13">
    <name type="scientific">Sulfoacidibacillus thermotolerans</name>
    <name type="common">Acidibacillus sulfuroxidans</name>
    <dbReference type="NCBI Taxonomy" id="1765684"/>
    <lineage>
        <taxon>Bacteria</taxon>
        <taxon>Bacillati</taxon>
        <taxon>Bacillota</taxon>
        <taxon>Bacilli</taxon>
        <taxon>Bacillales</taxon>
        <taxon>Alicyclobacillaceae</taxon>
        <taxon>Sulfoacidibacillus</taxon>
    </lineage>
</organism>
<feature type="domain" description="Phosphoribosylformylglycinamidine synthase linker" evidence="11">
    <location>
        <begin position="23"/>
        <end position="68"/>
    </location>
</feature>
<proteinExistence type="inferred from homology"/>
<dbReference type="RefSeq" id="WP_281267836.1">
    <property type="nucleotide sequence ID" value="NZ_MPDK01000010.1"/>
</dbReference>
<dbReference type="InterPro" id="IPR016188">
    <property type="entry name" value="PurM-like_N"/>
</dbReference>
<feature type="binding site" evidence="8">
    <location>
        <position position="253"/>
    </location>
    <ligand>
        <name>substrate</name>
    </ligand>
</feature>
<comment type="subcellular location">
    <subcellularLocation>
        <location evidence="8">Cytoplasm</location>
    </subcellularLocation>
</comment>
<evidence type="ECO:0000256" key="3">
    <source>
        <dbReference type="ARBA" id="ARBA00022723"/>
    </source>
</evidence>
<sequence length="769" mass="82767">MRQSSLNENEALTTALPSPEMVREQKIYRTFGLTDAEYARAVELLAREPNYVETGIFSVMWSEHCSYKSSRKVLRRFPTQGPQVLQGPGENAGIVDIGDGLAVAFKIESHNHPTAIEPYQGAATGVGGIIRDVFTMGARPIALLNSLRFGELDHAHTRYLFAESVAGIGGYGNCIGIPTVGGEVVFDNRYQQNPLVNAMCVGIMTHDQIATGSASGVGNPVLIVGARTGRDGIHGATFASAEDPHAKERSAVQVGDPFMEKLLLEACLELIATGQVVGIQDMGAAGLTSSSAEMASRAGSGLTLDVALVPCRETGMNPYEIMLSESQERMLVVMRQGAEEVAKKIFEKWDLQATVIGRVTDDGMLRVLEGGVVAAEIPVSALVDEAPLLDRLALRPAYLDELREDAPVLAQPSDFVAELAELLARPTIASKQWVYDQYDSMVRTETFVRPGSDAAVVGIPGTKKAIALVTDGNGRQVYLDPYEGGLRAVAEAARNLVCSGARPLAVTDCLNYGNPEKPEVFYQFERSVDGLATACEALQTPVISGNVSLYNESNGVDIYPTPVIGMVGLIEDRERIVTSEWKMPGDEIYVVGALSHALLAGVGGSEYLALRQPDASLKYRLPTFDLEQEVRLQQYLLACAQQGLLQSAHDVSDGGLLVTFAESAITGGRGAEVQFDFAVQREGRAIESDELLSLFFGEGVSLVVITAKPESAGALSRLANEHQVALTRVGVVASTPFLRVSVDRQLYVHADIWQLQAAWRGAIASWMKH</sequence>
<feature type="domain" description="PurM-like C-terminal" evidence="10">
    <location>
        <begin position="217"/>
        <end position="367"/>
    </location>
</feature>
<keyword evidence="1 8" id="KW-0963">Cytoplasm</keyword>
<name>A0A2U3D8Q4_SULT2</name>
<dbReference type="InterPro" id="IPR041609">
    <property type="entry name" value="PurL_linker"/>
</dbReference>
<dbReference type="Gene3D" id="3.30.1330.10">
    <property type="entry name" value="PurM-like, N-terminal domain"/>
    <property type="match status" value="2"/>
</dbReference>
<dbReference type="Pfam" id="PF18072">
    <property type="entry name" value="FGAR-AT_linker"/>
    <property type="match status" value="1"/>
</dbReference>
<evidence type="ECO:0000259" key="10">
    <source>
        <dbReference type="Pfam" id="PF02769"/>
    </source>
</evidence>
<dbReference type="Gene3D" id="3.90.650.10">
    <property type="entry name" value="PurM-like C-terminal domain"/>
    <property type="match status" value="2"/>
</dbReference>
<feature type="binding site" evidence="8">
    <location>
        <begin position="109"/>
        <end position="112"/>
    </location>
    <ligand>
        <name>substrate</name>
    </ligand>
</feature>
<dbReference type="PIRSF" id="PIRSF001587">
    <property type="entry name" value="FGAM_synthase_II"/>
    <property type="match status" value="1"/>
</dbReference>
<feature type="binding site" evidence="8">
    <location>
        <position position="508"/>
    </location>
    <ligand>
        <name>ATP</name>
        <dbReference type="ChEBI" id="CHEBI:30616"/>
    </ligand>
</feature>
<keyword evidence="3 8" id="KW-0479">Metal-binding</keyword>
<reference evidence="12 13" key="1">
    <citation type="submission" date="2016-11" db="EMBL/GenBank/DDBJ databases">
        <title>Comparative genomics of Acidibacillus ferroxidans species.</title>
        <authorList>
            <person name="Oliveira G."/>
            <person name="Nunes G."/>
            <person name="Oliveira R."/>
            <person name="Araujo F."/>
            <person name="Salim A."/>
            <person name="Scholte L."/>
            <person name="Morais D."/>
            <person name="Nancucheo I."/>
            <person name="Johnson D.B."/>
            <person name="Grail B."/>
            <person name="Bittencourt J."/>
            <person name="Valadares R."/>
        </authorList>
    </citation>
    <scope>NUCLEOTIDE SEQUENCE [LARGE SCALE GENOMIC DNA]</scope>
    <source>
        <strain evidence="12 13">Y002</strain>
    </source>
</reference>
<dbReference type="InterPro" id="IPR036676">
    <property type="entry name" value="PurM-like_C_sf"/>
</dbReference>
<evidence type="ECO:0000259" key="11">
    <source>
        <dbReference type="Pfam" id="PF18072"/>
    </source>
</evidence>
<dbReference type="UniPathway" id="UPA00074">
    <property type="reaction ID" value="UER00128"/>
</dbReference>
<dbReference type="GO" id="GO:0005524">
    <property type="term" value="F:ATP binding"/>
    <property type="evidence" value="ECO:0007669"/>
    <property type="project" value="UniProtKB-UniRule"/>
</dbReference>
<dbReference type="CDD" id="cd02203">
    <property type="entry name" value="PurL_repeat1"/>
    <property type="match status" value="1"/>
</dbReference>
<evidence type="ECO:0000259" key="9">
    <source>
        <dbReference type="Pfam" id="PF00586"/>
    </source>
</evidence>